<dbReference type="Proteomes" id="UP000198531">
    <property type="component" value="Unassembled WGS sequence"/>
</dbReference>
<keyword evidence="7" id="KW-0460">Magnesium</keyword>
<keyword evidence="11" id="KW-0255">Endonuclease</keyword>
<sequence length="514" mass="50675">MTSRDSPARTRRAVLSRRSALRAGVAAGLGLTLPSPAGAADPSATESPGTEPPGTDRAAVGPTASAELTVATYNLGLGANLFSLFLVSSTDELARTVGDLYADIERSAPAARMAAVAAELARTRPDVVGVQEAALVRTGPPDDGGAASEPDADAVAFDFLASLTDALDDAGASYEVAQVTTNADAEFPGVVDGDRTSVRLTDRDAVLVRADADVEVTDASATAFDETTTVPAGDRTLDVERGYGVVAATAGDAAFTVVNTHLESASESVRGAQADELAAALAALDGPTVLLGDLNDGPAFGGGAYETLAADLTDAWDAARPDADGFTCCRATTLDGPGSMDERLDHVLVDGFAATDARLVGADAESRLTATVDGDARELWPSDHAGVVATLRSTAGGETAADSRANETGTGGETAGTATAPGETTTGAESASNGTANGTGTGSGGVGSANGTAAGANESAGAVDANGSDPAATGNGSPRASPGESTPTDAPGFGPLAAAVGVLGGVAELLRRRG</sequence>
<dbReference type="Gene3D" id="3.60.10.10">
    <property type="entry name" value="Endonuclease/exonuclease/phosphatase"/>
    <property type="match status" value="1"/>
</dbReference>
<evidence type="ECO:0000313" key="12">
    <source>
        <dbReference type="Proteomes" id="UP000198531"/>
    </source>
</evidence>
<feature type="region of interest" description="Disordered" evidence="9">
    <location>
        <begin position="392"/>
        <end position="496"/>
    </location>
</feature>
<keyword evidence="4" id="KW-0479">Metal-binding</keyword>
<name>A0A1I6G9W4_9EURY</name>
<dbReference type="GO" id="GO:0006281">
    <property type="term" value="P:DNA repair"/>
    <property type="evidence" value="ECO:0007669"/>
    <property type="project" value="UniProtKB-KW"/>
</dbReference>
<evidence type="ECO:0000256" key="4">
    <source>
        <dbReference type="ARBA" id="ARBA00022723"/>
    </source>
</evidence>
<evidence type="ECO:0000256" key="5">
    <source>
        <dbReference type="ARBA" id="ARBA00022763"/>
    </source>
</evidence>
<protein>
    <submittedName>
        <fullName evidence="11">Endonuclease/Exonuclease/phosphatase family protein</fullName>
    </submittedName>
</protein>
<comment type="cofactor">
    <cofactor evidence="1">
        <name>Mn(2+)</name>
        <dbReference type="ChEBI" id="CHEBI:29035"/>
    </cofactor>
</comment>
<dbReference type="OrthoDB" id="292883at2157"/>
<accession>A0A1I6G9W4</accession>
<feature type="domain" description="Endonuclease/exonuclease/phosphatase" evidence="10">
    <location>
        <begin position="72"/>
        <end position="384"/>
    </location>
</feature>
<dbReference type="PROSITE" id="PS51318">
    <property type="entry name" value="TAT"/>
    <property type="match status" value="1"/>
</dbReference>
<evidence type="ECO:0000256" key="2">
    <source>
        <dbReference type="ARBA" id="ARBA00001946"/>
    </source>
</evidence>
<dbReference type="InterPro" id="IPR051547">
    <property type="entry name" value="TDP2-like"/>
</dbReference>
<dbReference type="GO" id="GO:0004519">
    <property type="term" value="F:endonuclease activity"/>
    <property type="evidence" value="ECO:0007669"/>
    <property type="project" value="UniProtKB-KW"/>
</dbReference>
<evidence type="ECO:0000256" key="8">
    <source>
        <dbReference type="ARBA" id="ARBA00023204"/>
    </source>
</evidence>
<evidence type="ECO:0000313" key="11">
    <source>
        <dbReference type="EMBL" id="SFR39002.1"/>
    </source>
</evidence>
<keyword evidence="6" id="KW-0378">Hydrolase</keyword>
<dbReference type="Pfam" id="PF03372">
    <property type="entry name" value="Exo_endo_phos"/>
    <property type="match status" value="1"/>
</dbReference>
<dbReference type="GO" id="GO:0046872">
    <property type="term" value="F:metal ion binding"/>
    <property type="evidence" value="ECO:0007669"/>
    <property type="project" value="UniProtKB-KW"/>
</dbReference>
<feature type="compositionally biased region" description="Low complexity" evidence="9">
    <location>
        <begin position="415"/>
        <end position="436"/>
    </location>
</feature>
<keyword evidence="12" id="KW-1185">Reference proteome</keyword>
<keyword evidence="8" id="KW-0234">DNA repair</keyword>
<keyword evidence="5" id="KW-0227">DNA damage</keyword>
<dbReference type="SUPFAM" id="SSF56219">
    <property type="entry name" value="DNase I-like"/>
    <property type="match status" value="1"/>
</dbReference>
<reference evidence="12" key="1">
    <citation type="submission" date="2016-10" db="EMBL/GenBank/DDBJ databases">
        <authorList>
            <person name="Varghese N."/>
            <person name="Submissions S."/>
        </authorList>
    </citation>
    <scope>NUCLEOTIDE SEQUENCE [LARGE SCALE GENOMIC DNA]</scope>
    <source>
        <strain evidence="12">CGMCC 1.7736</strain>
    </source>
</reference>
<feature type="compositionally biased region" description="Gly residues" evidence="9">
    <location>
        <begin position="437"/>
        <end position="448"/>
    </location>
</feature>
<evidence type="ECO:0000256" key="9">
    <source>
        <dbReference type="SAM" id="MobiDB-lite"/>
    </source>
</evidence>
<dbReference type="InterPro" id="IPR005135">
    <property type="entry name" value="Endo/exonuclease/phosphatase"/>
</dbReference>
<evidence type="ECO:0000256" key="3">
    <source>
        <dbReference type="ARBA" id="ARBA00022722"/>
    </source>
</evidence>
<keyword evidence="3" id="KW-0540">Nuclease</keyword>
<gene>
    <name evidence="11" type="ORF">SAMN04487947_0805</name>
</gene>
<dbReference type="EMBL" id="FOYT01000001">
    <property type="protein sequence ID" value="SFR39002.1"/>
    <property type="molecule type" value="Genomic_DNA"/>
</dbReference>
<dbReference type="AlphaFoldDB" id="A0A1I6G9W4"/>
<dbReference type="GO" id="GO:0004527">
    <property type="term" value="F:exonuclease activity"/>
    <property type="evidence" value="ECO:0007669"/>
    <property type="project" value="UniProtKB-KW"/>
</dbReference>
<evidence type="ECO:0000256" key="7">
    <source>
        <dbReference type="ARBA" id="ARBA00022842"/>
    </source>
</evidence>
<feature type="compositionally biased region" description="Low complexity" evidence="9">
    <location>
        <begin position="449"/>
        <end position="462"/>
    </location>
</feature>
<keyword evidence="11" id="KW-0269">Exonuclease</keyword>
<dbReference type="InterPro" id="IPR006311">
    <property type="entry name" value="TAT_signal"/>
</dbReference>
<proteinExistence type="predicted"/>
<dbReference type="PANTHER" id="PTHR15822:SF4">
    <property type="entry name" value="TYROSYL-DNA PHOSPHODIESTERASE 2"/>
    <property type="match status" value="1"/>
</dbReference>
<dbReference type="InterPro" id="IPR036691">
    <property type="entry name" value="Endo/exonu/phosph_ase_sf"/>
</dbReference>
<organism evidence="11 12">
    <name type="scientific">Halogeometricum rufum</name>
    <dbReference type="NCBI Taxonomy" id="553469"/>
    <lineage>
        <taxon>Archaea</taxon>
        <taxon>Methanobacteriati</taxon>
        <taxon>Methanobacteriota</taxon>
        <taxon>Stenosarchaea group</taxon>
        <taxon>Halobacteria</taxon>
        <taxon>Halobacteriales</taxon>
        <taxon>Haloferacaceae</taxon>
        <taxon>Halogeometricum</taxon>
    </lineage>
</organism>
<dbReference type="PANTHER" id="PTHR15822">
    <property type="entry name" value="TRAF AND TNF RECEPTOR-ASSOCIATED PROTEIN"/>
    <property type="match status" value="1"/>
</dbReference>
<evidence type="ECO:0000259" key="10">
    <source>
        <dbReference type="Pfam" id="PF03372"/>
    </source>
</evidence>
<evidence type="ECO:0000256" key="6">
    <source>
        <dbReference type="ARBA" id="ARBA00022801"/>
    </source>
</evidence>
<dbReference type="STRING" id="553469.SAMN04487947_0805"/>
<dbReference type="RefSeq" id="WP_089804809.1">
    <property type="nucleotide sequence ID" value="NZ_FOYT01000001.1"/>
</dbReference>
<feature type="region of interest" description="Disordered" evidence="9">
    <location>
        <begin position="30"/>
        <end position="60"/>
    </location>
</feature>
<comment type="cofactor">
    <cofactor evidence="2">
        <name>Mg(2+)</name>
        <dbReference type="ChEBI" id="CHEBI:18420"/>
    </cofactor>
</comment>
<feature type="compositionally biased region" description="Polar residues" evidence="9">
    <location>
        <begin position="474"/>
        <end position="488"/>
    </location>
</feature>
<evidence type="ECO:0000256" key="1">
    <source>
        <dbReference type="ARBA" id="ARBA00001936"/>
    </source>
</evidence>